<keyword evidence="6 10" id="KW-0119">Carbohydrate metabolism</keyword>
<dbReference type="InterPro" id="IPR044846">
    <property type="entry name" value="GH10"/>
</dbReference>
<reference evidence="14" key="1">
    <citation type="journal article" date="2019" name="Int. J. Syst. Evol. Microbiol.">
        <title>The Global Catalogue of Microorganisms (GCM) 10K type strain sequencing project: providing services to taxonomists for standard genome sequencing and annotation.</title>
        <authorList>
            <consortium name="The Broad Institute Genomics Platform"/>
            <consortium name="The Broad Institute Genome Sequencing Center for Infectious Disease"/>
            <person name="Wu L."/>
            <person name="Ma J."/>
        </authorList>
    </citation>
    <scope>NUCLEOTIDE SEQUENCE [LARGE SCALE GENOMIC DNA]</scope>
    <source>
        <strain evidence="14">CGMCC 4.7246</strain>
    </source>
</reference>
<evidence type="ECO:0000313" key="14">
    <source>
        <dbReference type="Proteomes" id="UP001596220"/>
    </source>
</evidence>
<evidence type="ECO:0000256" key="2">
    <source>
        <dbReference type="ARBA" id="ARBA00007495"/>
    </source>
</evidence>
<evidence type="ECO:0000256" key="6">
    <source>
        <dbReference type="ARBA" id="ARBA00023277"/>
    </source>
</evidence>
<evidence type="ECO:0000259" key="12">
    <source>
        <dbReference type="PROSITE" id="PS51760"/>
    </source>
</evidence>
<dbReference type="InterPro" id="IPR001000">
    <property type="entry name" value="GH10_dom"/>
</dbReference>
<dbReference type="EC" id="3.2.1.8" evidence="10"/>
<dbReference type="EMBL" id="JBHSQO010000031">
    <property type="protein sequence ID" value="MFC6092602.1"/>
    <property type="molecule type" value="Genomic_DNA"/>
</dbReference>
<dbReference type="InterPro" id="IPR017853">
    <property type="entry name" value="GH"/>
</dbReference>
<comment type="caution">
    <text evidence="13">The sequence shown here is derived from an EMBL/GenBank/DDBJ whole genome shotgun (WGS) entry which is preliminary data.</text>
</comment>
<sequence length="351" mass="37656">MRRSSRTALSLAVVPVVAAGLLLATGPAPSAAPLPDADAVAAAARTGTTLAAAANLTGRWFGTAVAANKLADPVYAGILNREFDVVTPENEMKLDATEPRQGEFHFTNADRIVDHALARGARVRGHTLLWHAGLPGWLQGLSGAALRQAMLNHVTGVVTHYRGRVHSWDVVNEAFADGTSGRRRDSSFQRTGDDWIEAAFRTARAADPGAKLCYNDYNTESWAHAKTQAVHRMVQDFRARGVPIDCVGLQSHFGSGNPVPADFRTTLRNFADLGVDVQITELDVEGSGQAQADGYRRVVRDCLAVPRCAGITVWGIRDTDSWRASGTPLLFDGRGEEKPAYHAVRSALLGG</sequence>
<evidence type="ECO:0000256" key="5">
    <source>
        <dbReference type="ARBA" id="ARBA00022801"/>
    </source>
</evidence>
<dbReference type="PANTHER" id="PTHR31490">
    <property type="entry name" value="GLYCOSYL HYDROLASE"/>
    <property type="match status" value="1"/>
</dbReference>
<keyword evidence="14" id="KW-1185">Reference proteome</keyword>
<dbReference type="RefSeq" id="WP_380638965.1">
    <property type="nucleotide sequence ID" value="NZ_JBHSQO010000031.1"/>
</dbReference>
<evidence type="ECO:0000256" key="3">
    <source>
        <dbReference type="ARBA" id="ARBA00022651"/>
    </source>
</evidence>
<gene>
    <name evidence="13" type="ORF">ACFP3R_25285</name>
</gene>
<dbReference type="PANTHER" id="PTHR31490:SF88">
    <property type="entry name" value="BETA-XYLANASE"/>
    <property type="match status" value="1"/>
</dbReference>
<evidence type="ECO:0000256" key="11">
    <source>
        <dbReference type="SAM" id="SignalP"/>
    </source>
</evidence>
<protein>
    <recommendedName>
        <fullName evidence="10">Beta-xylanase</fullName>
        <ecNumber evidence="10">3.2.1.8</ecNumber>
    </recommendedName>
</protein>
<feature type="chain" id="PRO_5046478741" description="Beta-xylanase" evidence="11">
    <location>
        <begin position="31"/>
        <end position="351"/>
    </location>
</feature>
<dbReference type="Pfam" id="PF00331">
    <property type="entry name" value="Glyco_hydro_10"/>
    <property type="match status" value="1"/>
</dbReference>
<evidence type="ECO:0000256" key="1">
    <source>
        <dbReference type="ARBA" id="ARBA00000681"/>
    </source>
</evidence>
<evidence type="ECO:0000256" key="7">
    <source>
        <dbReference type="ARBA" id="ARBA00023295"/>
    </source>
</evidence>
<dbReference type="InterPro" id="IPR031158">
    <property type="entry name" value="GH10_AS"/>
</dbReference>
<evidence type="ECO:0000256" key="8">
    <source>
        <dbReference type="ARBA" id="ARBA00023326"/>
    </source>
</evidence>
<dbReference type="PROSITE" id="PS51760">
    <property type="entry name" value="GH10_2"/>
    <property type="match status" value="1"/>
</dbReference>
<keyword evidence="5 10" id="KW-0378">Hydrolase</keyword>
<dbReference type="SMART" id="SM00633">
    <property type="entry name" value="Glyco_10"/>
    <property type="match status" value="1"/>
</dbReference>
<proteinExistence type="inferred from homology"/>
<accession>A0ABW1PCY7</accession>
<evidence type="ECO:0000256" key="9">
    <source>
        <dbReference type="PROSITE-ProRule" id="PRU10061"/>
    </source>
</evidence>
<dbReference type="SUPFAM" id="SSF51445">
    <property type="entry name" value="(Trans)glycosidases"/>
    <property type="match status" value="1"/>
</dbReference>
<feature type="domain" description="GH10" evidence="12">
    <location>
        <begin position="50"/>
        <end position="347"/>
    </location>
</feature>
<dbReference type="PRINTS" id="PR00134">
    <property type="entry name" value="GLHYDRLASE10"/>
</dbReference>
<comment type="similarity">
    <text evidence="2 10">Belongs to the glycosyl hydrolase 10 (cellulase F) family.</text>
</comment>
<evidence type="ECO:0000256" key="4">
    <source>
        <dbReference type="ARBA" id="ARBA00022729"/>
    </source>
</evidence>
<name>A0ABW1PCY7_9PSEU</name>
<evidence type="ECO:0000256" key="10">
    <source>
        <dbReference type="RuleBase" id="RU361174"/>
    </source>
</evidence>
<feature type="active site" description="Nucleophile" evidence="9">
    <location>
        <position position="281"/>
    </location>
</feature>
<comment type="catalytic activity">
    <reaction evidence="1 10">
        <text>Endohydrolysis of (1-&gt;4)-beta-D-xylosidic linkages in xylans.</text>
        <dbReference type="EC" id="3.2.1.8"/>
    </reaction>
</comment>
<dbReference type="Gene3D" id="3.20.20.80">
    <property type="entry name" value="Glycosidases"/>
    <property type="match status" value="1"/>
</dbReference>
<keyword evidence="3" id="KW-0858">Xylan degradation</keyword>
<organism evidence="13 14">
    <name type="scientific">Saccharothrix lopnurensis</name>
    <dbReference type="NCBI Taxonomy" id="1670621"/>
    <lineage>
        <taxon>Bacteria</taxon>
        <taxon>Bacillati</taxon>
        <taxon>Actinomycetota</taxon>
        <taxon>Actinomycetes</taxon>
        <taxon>Pseudonocardiales</taxon>
        <taxon>Pseudonocardiaceae</taxon>
        <taxon>Saccharothrix</taxon>
    </lineage>
</organism>
<dbReference type="Proteomes" id="UP001596220">
    <property type="component" value="Unassembled WGS sequence"/>
</dbReference>
<keyword evidence="7 10" id="KW-0326">Glycosidase</keyword>
<feature type="signal peptide" evidence="11">
    <location>
        <begin position="1"/>
        <end position="30"/>
    </location>
</feature>
<keyword evidence="4 11" id="KW-0732">Signal</keyword>
<evidence type="ECO:0000313" key="13">
    <source>
        <dbReference type="EMBL" id="MFC6092602.1"/>
    </source>
</evidence>
<dbReference type="PROSITE" id="PS00591">
    <property type="entry name" value="GH10_1"/>
    <property type="match status" value="1"/>
</dbReference>
<keyword evidence="8 10" id="KW-0624">Polysaccharide degradation</keyword>